<keyword evidence="7 8" id="KW-0472">Membrane</keyword>
<evidence type="ECO:0000256" key="1">
    <source>
        <dbReference type="ARBA" id="ARBA00004651"/>
    </source>
</evidence>
<keyword evidence="3" id="KW-0813">Transport</keyword>
<dbReference type="Proteomes" id="UP000035909">
    <property type="component" value="Unassembled WGS sequence"/>
</dbReference>
<dbReference type="GO" id="GO:1903785">
    <property type="term" value="P:L-valine transmembrane transport"/>
    <property type="evidence" value="ECO:0007669"/>
    <property type="project" value="TreeGrafter"/>
</dbReference>
<dbReference type="PANTHER" id="PTHR34979:SF1">
    <property type="entry name" value="INNER MEMBRANE PROTEIN YGAZ"/>
    <property type="match status" value="1"/>
</dbReference>
<evidence type="ECO:0000256" key="5">
    <source>
        <dbReference type="ARBA" id="ARBA00022692"/>
    </source>
</evidence>
<feature type="transmembrane region" description="Helical" evidence="8">
    <location>
        <begin position="175"/>
        <end position="193"/>
    </location>
</feature>
<organism evidence="9 10">
    <name type="scientific">Photobacterium ganghwense</name>
    <dbReference type="NCBI Taxonomy" id="320778"/>
    <lineage>
        <taxon>Bacteria</taxon>
        <taxon>Pseudomonadati</taxon>
        <taxon>Pseudomonadota</taxon>
        <taxon>Gammaproteobacteria</taxon>
        <taxon>Vibrionales</taxon>
        <taxon>Vibrionaceae</taxon>
        <taxon>Photobacterium</taxon>
    </lineage>
</organism>
<keyword evidence="5 8" id="KW-0812">Transmembrane</keyword>
<protein>
    <submittedName>
        <fullName evidence="9">Branched-chain amino acid ABC transporter permease</fullName>
    </submittedName>
</protein>
<evidence type="ECO:0000313" key="10">
    <source>
        <dbReference type="Proteomes" id="UP000035909"/>
    </source>
</evidence>
<dbReference type="EMBL" id="LDOU01000005">
    <property type="protein sequence ID" value="KLV10903.1"/>
    <property type="molecule type" value="Genomic_DNA"/>
</dbReference>
<evidence type="ECO:0000256" key="3">
    <source>
        <dbReference type="ARBA" id="ARBA00022448"/>
    </source>
</evidence>
<comment type="caution">
    <text evidence="9">The sequence shown here is derived from an EMBL/GenBank/DDBJ whole genome shotgun (WGS) entry which is preliminary data.</text>
</comment>
<evidence type="ECO:0000256" key="6">
    <source>
        <dbReference type="ARBA" id="ARBA00022989"/>
    </source>
</evidence>
<proteinExistence type="inferred from homology"/>
<keyword evidence="6 8" id="KW-1133">Transmembrane helix</keyword>
<comment type="similarity">
    <text evidence="2">Belongs to the AzlC family.</text>
</comment>
<comment type="subcellular location">
    <subcellularLocation>
        <location evidence="1">Cell membrane</location>
        <topology evidence="1">Multi-pass membrane protein</topology>
    </subcellularLocation>
</comment>
<reference evidence="9 10" key="1">
    <citation type="submission" date="2015-05" db="EMBL/GenBank/DDBJ databases">
        <title>Photobacterium galathea sp. nov.</title>
        <authorList>
            <person name="Machado H."/>
            <person name="Gram L."/>
        </authorList>
    </citation>
    <scope>NUCLEOTIDE SEQUENCE [LARGE SCALE GENOMIC DNA]</scope>
    <source>
        <strain evidence="9 10">DSM 22954</strain>
    </source>
</reference>
<keyword evidence="10" id="KW-1185">Reference proteome</keyword>
<feature type="transmembrane region" description="Helical" evidence="8">
    <location>
        <begin position="27"/>
        <end position="47"/>
    </location>
</feature>
<name>A0A0J1HH26_9GAMM</name>
<evidence type="ECO:0000256" key="7">
    <source>
        <dbReference type="ARBA" id="ARBA00023136"/>
    </source>
</evidence>
<dbReference type="PATRIC" id="fig|320778.3.peg.1211"/>
<dbReference type="RefSeq" id="WP_047884202.1">
    <property type="nucleotide sequence ID" value="NZ_LDOU01000005.1"/>
</dbReference>
<dbReference type="Pfam" id="PF03591">
    <property type="entry name" value="AzlC"/>
    <property type="match status" value="1"/>
</dbReference>
<dbReference type="OrthoDB" id="9803444at2"/>
<feature type="transmembrane region" description="Helical" evidence="8">
    <location>
        <begin position="200"/>
        <end position="218"/>
    </location>
</feature>
<dbReference type="AlphaFoldDB" id="A0A0J1HH26"/>
<dbReference type="PANTHER" id="PTHR34979">
    <property type="entry name" value="INNER MEMBRANE PROTEIN YGAZ"/>
    <property type="match status" value="1"/>
</dbReference>
<dbReference type="GO" id="GO:0005886">
    <property type="term" value="C:plasma membrane"/>
    <property type="evidence" value="ECO:0007669"/>
    <property type="project" value="UniProtKB-SubCell"/>
</dbReference>
<evidence type="ECO:0000256" key="4">
    <source>
        <dbReference type="ARBA" id="ARBA00022475"/>
    </source>
</evidence>
<sequence length="245" mass="26353">MQTDIQPNLTSGTNLHEFSKKEVWNGFTQLVPLSFFVVVFGAAFGLAASQTGLDNTSSLLMSTLVFAGASQFAALDLWGTEVPVIPLMVTVFAINARHLLMGATLYPWLRHLPPAKRYGVMLLASDANWALSLNALSRGERGIGLLLGGGLALWSFWIVGTWLGLTFGNAIHDPVSLGLDMVMGCFLLSMVAIGPKNIRILVIWAVAAGSSLLAYWYLPENSHVVAGALSGGLLGAFWTEKKHDH</sequence>
<evidence type="ECO:0000256" key="2">
    <source>
        <dbReference type="ARBA" id="ARBA00010735"/>
    </source>
</evidence>
<evidence type="ECO:0000313" key="9">
    <source>
        <dbReference type="EMBL" id="KLV10903.1"/>
    </source>
</evidence>
<evidence type="ECO:0000256" key="8">
    <source>
        <dbReference type="SAM" id="Phobius"/>
    </source>
</evidence>
<keyword evidence="4" id="KW-1003">Cell membrane</keyword>
<gene>
    <name evidence="9" type="ORF">ABT57_05600</name>
</gene>
<dbReference type="STRING" id="320778.ABT57_05600"/>
<dbReference type="InterPro" id="IPR011606">
    <property type="entry name" value="Brnchd-chn_aa_trnsp_permease"/>
</dbReference>
<accession>A0A0J1HH26</accession>
<feature type="transmembrane region" description="Helical" evidence="8">
    <location>
        <begin position="143"/>
        <end position="163"/>
    </location>
</feature>